<evidence type="ECO:0000313" key="3">
    <source>
        <dbReference type="Proteomes" id="UP001221898"/>
    </source>
</evidence>
<organism evidence="2 3">
    <name type="scientific">Aldrovandia affinis</name>
    <dbReference type="NCBI Taxonomy" id="143900"/>
    <lineage>
        <taxon>Eukaryota</taxon>
        <taxon>Metazoa</taxon>
        <taxon>Chordata</taxon>
        <taxon>Craniata</taxon>
        <taxon>Vertebrata</taxon>
        <taxon>Euteleostomi</taxon>
        <taxon>Actinopterygii</taxon>
        <taxon>Neopterygii</taxon>
        <taxon>Teleostei</taxon>
        <taxon>Notacanthiformes</taxon>
        <taxon>Halosauridae</taxon>
        <taxon>Aldrovandia</taxon>
    </lineage>
</organism>
<feature type="region of interest" description="Disordered" evidence="1">
    <location>
        <begin position="112"/>
        <end position="132"/>
    </location>
</feature>
<evidence type="ECO:0000256" key="1">
    <source>
        <dbReference type="SAM" id="MobiDB-lite"/>
    </source>
</evidence>
<dbReference type="AlphaFoldDB" id="A0AAD7WQ32"/>
<protein>
    <submittedName>
        <fullName evidence="2">Uncharacterized protein</fullName>
    </submittedName>
</protein>
<dbReference type="EMBL" id="JAINUG010000049">
    <property type="protein sequence ID" value="KAJ8405251.1"/>
    <property type="molecule type" value="Genomic_DNA"/>
</dbReference>
<name>A0AAD7WQ32_9TELE</name>
<gene>
    <name evidence="2" type="ORF">AAFF_G00322420</name>
</gene>
<accession>A0AAD7WQ32</accession>
<sequence>MISPGRASWERSNPSGTIRTGTQIKIKHKNTISSVNRRKADVQLTGGGPAPDPFTPAEELALSFNRGRPLMDGIEGGTASDTVDPSLFSVYIKGDRLKLRRPSQPWRLCRMETQAHPREGQAPVLGANKGRH</sequence>
<reference evidence="2" key="1">
    <citation type="journal article" date="2023" name="Science">
        <title>Genome structures resolve the early diversification of teleost fishes.</title>
        <authorList>
            <person name="Parey E."/>
            <person name="Louis A."/>
            <person name="Montfort J."/>
            <person name="Bouchez O."/>
            <person name="Roques C."/>
            <person name="Iampietro C."/>
            <person name="Lluch J."/>
            <person name="Castinel A."/>
            <person name="Donnadieu C."/>
            <person name="Desvignes T."/>
            <person name="Floi Bucao C."/>
            <person name="Jouanno E."/>
            <person name="Wen M."/>
            <person name="Mejri S."/>
            <person name="Dirks R."/>
            <person name="Jansen H."/>
            <person name="Henkel C."/>
            <person name="Chen W.J."/>
            <person name="Zahm M."/>
            <person name="Cabau C."/>
            <person name="Klopp C."/>
            <person name="Thompson A.W."/>
            <person name="Robinson-Rechavi M."/>
            <person name="Braasch I."/>
            <person name="Lecointre G."/>
            <person name="Bobe J."/>
            <person name="Postlethwait J.H."/>
            <person name="Berthelot C."/>
            <person name="Roest Crollius H."/>
            <person name="Guiguen Y."/>
        </authorList>
    </citation>
    <scope>NUCLEOTIDE SEQUENCE</scope>
    <source>
        <strain evidence="2">NC1722</strain>
    </source>
</reference>
<comment type="caution">
    <text evidence="2">The sequence shown here is derived from an EMBL/GenBank/DDBJ whole genome shotgun (WGS) entry which is preliminary data.</text>
</comment>
<keyword evidence="3" id="KW-1185">Reference proteome</keyword>
<proteinExistence type="predicted"/>
<evidence type="ECO:0000313" key="2">
    <source>
        <dbReference type="EMBL" id="KAJ8405251.1"/>
    </source>
</evidence>
<dbReference type="Proteomes" id="UP001221898">
    <property type="component" value="Unassembled WGS sequence"/>
</dbReference>